<dbReference type="Proteomes" id="UP001054945">
    <property type="component" value="Unassembled WGS sequence"/>
</dbReference>
<accession>A0AAV4R6A3</accession>
<keyword evidence="2" id="KW-1185">Reference proteome</keyword>
<evidence type="ECO:0000313" key="1">
    <source>
        <dbReference type="EMBL" id="GIY17194.1"/>
    </source>
</evidence>
<proteinExistence type="predicted"/>
<protein>
    <submittedName>
        <fullName evidence="1">Uncharacterized protein</fullName>
    </submittedName>
</protein>
<dbReference type="EMBL" id="BPLR01007482">
    <property type="protein sequence ID" value="GIY17194.1"/>
    <property type="molecule type" value="Genomic_DNA"/>
</dbReference>
<organism evidence="1 2">
    <name type="scientific">Caerostris extrusa</name>
    <name type="common">Bark spider</name>
    <name type="synonym">Caerostris bankana</name>
    <dbReference type="NCBI Taxonomy" id="172846"/>
    <lineage>
        <taxon>Eukaryota</taxon>
        <taxon>Metazoa</taxon>
        <taxon>Ecdysozoa</taxon>
        <taxon>Arthropoda</taxon>
        <taxon>Chelicerata</taxon>
        <taxon>Arachnida</taxon>
        <taxon>Araneae</taxon>
        <taxon>Araneomorphae</taxon>
        <taxon>Entelegynae</taxon>
        <taxon>Araneoidea</taxon>
        <taxon>Araneidae</taxon>
        <taxon>Caerostris</taxon>
    </lineage>
</organism>
<gene>
    <name evidence="1" type="ORF">CEXT_580411</name>
</gene>
<reference evidence="1 2" key="1">
    <citation type="submission" date="2021-06" db="EMBL/GenBank/DDBJ databases">
        <title>Caerostris extrusa draft genome.</title>
        <authorList>
            <person name="Kono N."/>
            <person name="Arakawa K."/>
        </authorList>
    </citation>
    <scope>NUCLEOTIDE SEQUENCE [LARGE SCALE GENOMIC DNA]</scope>
</reference>
<dbReference type="AlphaFoldDB" id="A0AAV4R6A3"/>
<evidence type="ECO:0000313" key="2">
    <source>
        <dbReference type="Proteomes" id="UP001054945"/>
    </source>
</evidence>
<name>A0AAV4R6A3_CAEEX</name>
<comment type="caution">
    <text evidence="1">The sequence shown here is derived from an EMBL/GenBank/DDBJ whole genome shotgun (WGS) entry which is preliminary data.</text>
</comment>
<sequence>MSVQYSSHPYQKFPSDYQSSYSVQKRYSITTQPVNTPRISTSMLCTKYPSSISQYLPESITCVSATIFQNEAGWSFFYGTSLMDVSALVSKPYPMMPGANVHKSNPSSMLKVTI</sequence>